<dbReference type="AlphaFoldDB" id="A0A1G8HX72"/>
<gene>
    <name evidence="1" type="ORF">SAMN04488693_10656</name>
</gene>
<keyword evidence="2" id="KW-1185">Reference proteome</keyword>
<dbReference type="EMBL" id="FNDT01000006">
    <property type="protein sequence ID" value="SDI11248.1"/>
    <property type="molecule type" value="Genomic_DNA"/>
</dbReference>
<dbReference type="OrthoDB" id="4925391at2"/>
<dbReference type="Proteomes" id="UP000199258">
    <property type="component" value="Unassembled WGS sequence"/>
</dbReference>
<proteinExistence type="predicted"/>
<protein>
    <submittedName>
        <fullName evidence="1">Hydroxymethylpyrimidine pyrophosphatase</fullName>
    </submittedName>
</protein>
<organism evidence="1 2">
    <name type="scientific">Arthrobacter subterraneus</name>
    <dbReference type="NCBI Taxonomy" id="335973"/>
    <lineage>
        <taxon>Bacteria</taxon>
        <taxon>Bacillati</taxon>
        <taxon>Actinomycetota</taxon>
        <taxon>Actinomycetes</taxon>
        <taxon>Micrococcales</taxon>
        <taxon>Micrococcaceae</taxon>
        <taxon>Arthrobacter</taxon>
    </lineage>
</organism>
<accession>A0A1G8HX72</accession>
<dbReference type="SUPFAM" id="SSF56784">
    <property type="entry name" value="HAD-like"/>
    <property type="match status" value="1"/>
</dbReference>
<evidence type="ECO:0000313" key="2">
    <source>
        <dbReference type="Proteomes" id="UP000199258"/>
    </source>
</evidence>
<dbReference type="InterPro" id="IPR036412">
    <property type="entry name" value="HAD-like_sf"/>
</dbReference>
<evidence type="ECO:0000313" key="1">
    <source>
        <dbReference type="EMBL" id="SDI11248.1"/>
    </source>
</evidence>
<dbReference type="RefSeq" id="WP_090585974.1">
    <property type="nucleotide sequence ID" value="NZ_FNDT01000006.1"/>
</dbReference>
<reference evidence="1 2" key="1">
    <citation type="submission" date="2016-10" db="EMBL/GenBank/DDBJ databases">
        <authorList>
            <person name="de Groot N.N."/>
        </authorList>
    </citation>
    <scope>NUCLEOTIDE SEQUENCE [LARGE SCALE GENOMIC DNA]</scope>
    <source>
        <strain evidence="1 2">NP_1H</strain>
    </source>
</reference>
<sequence>MTSPEPIGLLLDVDGPVASPVSRTVRPEIIDALIALAGAGWPVIFNTGRSDEFIREEVMNPMLAAGIPEGITFHAICEKGATWFSFDAGGATAVEVDDALALPAAFGSEVRRLVEDQFADHMFFDETKRAMVSIEQRLDVGNADYLDRQGPFDAAVLEIMQHFDMGVCRLAHHLPDSDDSVDYRVDPTIISTDIESVRVGKDLGAERALRLIEGEVPHTWRTVGDSRTDYAMADYLHEHGYSVAHVDVRPADGVPEKPYPVLTEGELTNDDAGAAFLLRCAETAVLPVVEPLR</sequence>
<dbReference type="STRING" id="335973.SAMN04488693_10656"/>
<name>A0A1G8HX72_9MICC</name>